<evidence type="ECO:0000256" key="16">
    <source>
        <dbReference type="ARBA" id="ARBA00023316"/>
    </source>
</evidence>
<comment type="subcellular location">
    <subcellularLocation>
        <location evidence="3 19">Cytoplasm</location>
    </subcellularLocation>
</comment>
<dbReference type="InterPro" id="IPR016169">
    <property type="entry name" value="FAD-bd_PCMH_sub2"/>
</dbReference>
<evidence type="ECO:0000256" key="5">
    <source>
        <dbReference type="ARBA" id="ARBA00012518"/>
    </source>
</evidence>
<gene>
    <name evidence="19" type="primary">murB</name>
    <name evidence="21" type="ordered locus">Cpin_6574</name>
</gene>
<keyword evidence="14 19" id="KW-0560">Oxidoreductase</keyword>
<keyword evidence="8 19" id="KW-0132">Cell division</keyword>
<keyword evidence="12 19" id="KW-0133">Cell shape</keyword>
<accession>A0A979GWB4</accession>
<evidence type="ECO:0000259" key="20">
    <source>
        <dbReference type="PROSITE" id="PS51387"/>
    </source>
</evidence>
<evidence type="ECO:0000256" key="1">
    <source>
        <dbReference type="ARBA" id="ARBA00001974"/>
    </source>
</evidence>
<dbReference type="SUPFAM" id="SSF56194">
    <property type="entry name" value="Uridine diphospho-N-Acetylenolpyruvylglucosamine reductase, MurB, C-terminal domain"/>
    <property type="match status" value="1"/>
</dbReference>
<dbReference type="PANTHER" id="PTHR21071">
    <property type="entry name" value="UDP-N-ACETYLENOLPYRUVOYLGLUCOSAMINE REDUCTASE"/>
    <property type="match status" value="1"/>
</dbReference>
<evidence type="ECO:0000256" key="4">
    <source>
        <dbReference type="ARBA" id="ARBA00004752"/>
    </source>
</evidence>
<dbReference type="GO" id="GO:0008360">
    <property type="term" value="P:regulation of cell shape"/>
    <property type="evidence" value="ECO:0007669"/>
    <property type="project" value="UniProtKB-KW"/>
</dbReference>
<keyword evidence="10 19" id="KW-0274">FAD</keyword>
<evidence type="ECO:0000256" key="8">
    <source>
        <dbReference type="ARBA" id="ARBA00022618"/>
    </source>
</evidence>
<keyword evidence="15 19" id="KW-0131">Cell cycle</keyword>
<evidence type="ECO:0000256" key="9">
    <source>
        <dbReference type="ARBA" id="ARBA00022630"/>
    </source>
</evidence>
<feature type="active site" evidence="19">
    <location>
        <position position="164"/>
    </location>
</feature>
<evidence type="ECO:0000256" key="18">
    <source>
        <dbReference type="ARBA" id="ARBA00048914"/>
    </source>
</evidence>
<comment type="pathway">
    <text evidence="4 19">Cell wall biogenesis; peptidoglycan biosynthesis.</text>
</comment>
<dbReference type="GO" id="GO:0009252">
    <property type="term" value="P:peptidoglycan biosynthetic process"/>
    <property type="evidence" value="ECO:0007669"/>
    <property type="project" value="UniProtKB-UniRule"/>
</dbReference>
<comment type="similarity">
    <text evidence="19">Belongs to the MurB family.</text>
</comment>
<dbReference type="InterPro" id="IPR016167">
    <property type="entry name" value="FAD-bd_PCMH_sub1"/>
</dbReference>
<evidence type="ECO:0000256" key="3">
    <source>
        <dbReference type="ARBA" id="ARBA00004496"/>
    </source>
</evidence>
<evidence type="ECO:0000256" key="11">
    <source>
        <dbReference type="ARBA" id="ARBA00022857"/>
    </source>
</evidence>
<evidence type="ECO:0000256" key="6">
    <source>
        <dbReference type="ARBA" id="ARBA00015188"/>
    </source>
</evidence>
<dbReference type="GO" id="GO:0071555">
    <property type="term" value="P:cell wall organization"/>
    <property type="evidence" value="ECO:0007669"/>
    <property type="project" value="UniProtKB-KW"/>
</dbReference>
<dbReference type="NCBIfam" id="TIGR00179">
    <property type="entry name" value="murB"/>
    <property type="match status" value="1"/>
</dbReference>
<keyword evidence="16 19" id="KW-0961">Cell wall biogenesis/degradation</keyword>
<dbReference type="Proteomes" id="UP000002215">
    <property type="component" value="Chromosome"/>
</dbReference>
<evidence type="ECO:0000256" key="13">
    <source>
        <dbReference type="ARBA" id="ARBA00022984"/>
    </source>
</evidence>
<proteinExistence type="inferred from homology"/>
<evidence type="ECO:0000256" key="10">
    <source>
        <dbReference type="ARBA" id="ARBA00022827"/>
    </source>
</evidence>
<evidence type="ECO:0000256" key="7">
    <source>
        <dbReference type="ARBA" id="ARBA00022490"/>
    </source>
</evidence>
<dbReference type="OrthoDB" id="9804753at2"/>
<dbReference type="EMBL" id="CP001699">
    <property type="protein sequence ID" value="ACU63978.1"/>
    <property type="molecule type" value="Genomic_DNA"/>
</dbReference>
<evidence type="ECO:0000313" key="21">
    <source>
        <dbReference type="EMBL" id="ACU63978.1"/>
    </source>
</evidence>
<keyword evidence="7 19" id="KW-0963">Cytoplasm</keyword>
<dbReference type="GO" id="GO:0005829">
    <property type="term" value="C:cytosol"/>
    <property type="evidence" value="ECO:0007669"/>
    <property type="project" value="TreeGrafter"/>
</dbReference>
<keyword evidence="11 19" id="KW-0521">NADP</keyword>
<protein>
    <recommendedName>
        <fullName evidence="6 19">UDP-N-acetylenolpyruvoylglucosamine reductase</fullName>
        <ecNumber evidence="5 19">1.3.1.98</ecNumber>
    </recommendedName>
    <alternativeName>
        <fullName evidence="17 19">UDP-N-acetylmuramate dehydrogenase</fullName>
    </alternativeName>
</protein>
<evidence type="ECO:0000256" key="2">
    <source>
        <dbReference type="ARBA" id="ARBA00003921"/>
    </source>
</evidence>
<dbReference type="InterPro" id="IPR036635">
    <property type="entry name" value="MurB_C_sf"/>
</dbReference>
<evidence type="ECO:0000256" key="15">
    <source>
        <dbReference type="ARBA" id="ARBA00023306"/>
    </source>
</evidence>
<dbReference type="NCBIfam" id="NF000755">
    <property type="entry name" value="PRK00046.1"/>
    <property type="match status" value="1"/>
</dbReference>
<feature type="domain" description="FAD-binding PCMH-type" evidence="20">
    <location>
        <begin position="16"/>
        <end position="188"/>
    </location>
</feature>
<keyword evidence="9 19" id="KW-0285">Flavoprotein</keyword>
<name>A0A979GWB4_CHIPD</name>
<dbReference type="AlphaFoldDB" id="A0A979GWB4"/>
<dbReference type="PANTHER" id="PTHR21071:SF4">
    <property type="entry name" value="UDP-N-ACETYLENOLPYRUVOYLGLUCOSAMINE REDUCTASE"/>
    <property type="match status" value="1"/>
</dbReference>
<dbReference type="GO" id="GO:0051301">
    <property type="term" value="P:cell division"/>
    <property type="evidence" value="ECO:0007669"/>
    <property type="project" value="UniProtKB-KW"/>
</dbReference>
<dbReference type="InterPro" id="IPR036318">
    <property type="entry name" value="FAD-bd_PCMH-like_sf"/>
</dbReference>
<feature type="active site" description="Proton donor" evidence="19">
    <location>
        <position position="238"/>
    </location>
</feature>
<reference evidence="21 22" key="2">
    <citation type="journal article" date="2010" name="Stand. Genomic Sci.">
        <title>Complete genome sequence of Chitinophaga pinensis type strain (UQM 2034).</title>
        <authorList>
            <person name="Glavina Del Rio T."/>
            <person name="Abt B."/>
            <person name="Spring S."/>
            <person name="Lapidus A."/>
            <person name="Nolan M."/>
            <person name="Tice H."/>
            <person name="Copeland A."/>
            <person name="Cheng J.F."/>
            <person name="Chen F."/>
            <person name="Bruce D."/>
            <person name="Goodwin L."/>
            <person name="Pitluck S."/>
            <person name="Ivanova N."/>
            <person name="Mavromatis K."/>
            <person name="Mikhailova N."/>
            <person name="Pati A."/>
            <person name="Chen A."/>
            <person name="Palaniappan K."/>
            <person name="Land M."/>
            <person name="Hauser L."/>
            <person name="Chang Y.J."/>
            <person name="Jeffries C.D."/>
            <person name="Chain P."/>
            <person name="Saunders E."/>
            <person name="Detter J.C."/>
            <person name="Brettin T."/>
            <person name="Rohde M."/>
            <person name="Goker M."/>
            <person name="Bristow J."/>
            <person name="Eisen J.A."/>
            <person name="Markowitz V."/>
            <person name="Hugenholtz P."/>
            <person name="Kyrpides N.C."/>
            <person name="Klenk H.P."/>
            <person name="Lucas S."/>
        </authorList>
    </citation>
    <scope>NUCLEOTIDE SEQUENCE [LARGE SCALE GENOMIC DNA]</scope>
    <source>
        <strain evidence="22">ATCC 43595 / DSM 2588 / LMG 13176 / NBRC 15968 / NCIMB 11800 / UQM 2034</strain>
    </source>
</reference>
<dbReference type="GO" id="GO:0071949">
    <property type="term" value="F:FAD binding"/>
    <property type="evidence" value="ECO:0007669"/>
    <property type="project" value="InterPro"/>
</dbReference>
<dbReference type="PROSITE" id="PS51387">
    <property type="entry name" value="FAD_PCMH"/>
    <property type="match status" value="1"/>
</dbReference>
<comment type="cofactor">
    <cofactor evidence="1 19">
        <name>FAD</name>
        <dbReference type="ChEBI" id="CHEBI:57692"/>
    </cofactor>
</comment>
<evidence type="ECO:0000256" key="17">
    <source>
        <dbReference type="ARBA" id="ARBA00031026"/>
    </source>
</evidence>
<dbReference type="EC" id="1.3.1.98" evidence="5 19"/>
<dbReference type="InterPro" id="IPR016166">
    <property type="entry name" value="FAD-bd_PCMH"/>
</dbReference>
<dbReference type="Gene3D" id="3.90.78.10">
    <property type="entry name" value="UDP-N-acetylenolpyruvoylglucosamine reductase, C-terminal domain"/>
    <property type="match status" value="1"/>
</dbReference>
<sequence>MRISENVLLRPYNTFGIAAQARFFASFSNAAELEQLLKTPPQQGLEHMILGGGSNVLFTKNFDGIILKNEIKGISVVGEDDDYVYVKAGAGETWHSFVMDCIKNNRAGLENLSLIPGNVGASPMQNIGAYGVEIKDCFHELEAYHLQDHTIVKFNNQDCHFGYRESVFKRQYKGQFGILSVTYRLSKHPKLNTSYGAIEEELKHMGVQDLTIQAISQAVINIRSSKLPDPAKIGNAGSFFKNPTVPAEKHEALKAAFPHIVAYPVAGGEFKLAAGWLIEQCGWKGFREGDAGVHARQALVLVNYGDATGNEIYHLSQQVLDSVEEKFGVALEREVNII</sequence>
<dbReference type="Pfam" id="PF01565">
    <property type="entry name" value="FAD_binding_4"/>
    <property type="match status" value="1"/>
</dbReference>
<dbReference type="KEGG" id="cpi:Cpin_6574"/>
<dbReference type="Gene3D" id="3.30.43.10">
    <property type="entry name" value="Uridine Diphospho-n-acetylenolpyruvylglucosamine Reductase, domain 2"/>
    <property type="match status" value="1"/>
</dbReference>
<dbReference type="RefSeq" id="WP_012794141.1">
    <property type="nucleotide sequence ID" value="NC_013132.1"/>
</dbReference>
<evidence type="ECO:0000256" key="14">
    <source>
        <dbReference type="ARBA" id="ARBA00023002"/>
    </source>
</evidence>
<dbReference type="InterPro" id="IPR006094">
    <property type="entry name" value="Oxid_FAD_bind_N"/>
</dbReference>
<dbReference type="HAMAP" id="MF_00037">
    <property type="entry name" value="MurB"/>
    <property type="match status" value="1"/>
</dbReference>
<comment type="function">
    <text evidence="2 19">Cell wall formation.</text>
</comment>
<organism evidence="21 22">
    <name type="scientific">Chitinophaga pinensis (strain ATCC 43595 / DSM 2588 / LMG 13176 / NBRC 15968 / NCIMB 11800 / UQM 2034)</name>
    <dbReference type="NCBI Taxonomy" id="485918"/>
    <lineage>
        <taxon>Bacteria</taxon>
        <taxon>Pseudomonadati</taxon>
        <taxon>Bacteroidota</taxon>
        <taxon>Chitinophagia</taxon>
        <taxon>Chitinophagales</taxon>
        <taxon>Chitinophagaceae</taxon>
        <taxon>Chitinophaga</taxon>
    </lineage>
</organism>
<dbReference type="SUPFAM" id="SSF56176">
    <property type="entry name" value="FAD-binding/transporter-associated domain-like"/>
    <property type="match status" value="1"/>
</dbReference>
<evidence type="ECO:0000313" key="22">
    <source>
        <dbReference type="Proteomes" id="UP000002215"/>
    </source>
</evidence>
<evidence type="ECO:0000256" key="19">
    <source>
        <dbReference type="HAMAP-Rule" id="MF_00037"/>
    </source>
</evidence>
<dbReference type="InterPro" id="IPR003170">
    <property type="entry name" value="MurB"/>
</dbReference>
<keyword evidence="13 19" id="KW-0573">Peptidoglycan synthesis</keyword>
<evidence type="ECO:0000256" key="12">
    <source>
        <dbReference type="ARBA" id="ARBA00022960"/>
    </source>
</evidence>
<feature type="active site" evidence="19">
    <location>
        <position position="334"/>
    </location>
</feature>
<dbReference type="Pfam" id="PF02873">
    <property type="entry name" value="MurB_C"/>
    <property type="match status" value="1"/>
</dbReference>
<dbReference type="GO" id="GO:0008762">
    <property type="term" value="F:UDP-N-acetylmuramate dehydrogenase activity"/>
    <property type="evidence" value="ECO:0007669"/>
    <property type="project" value="UniProtKB-UniRule"/>
</dbReference>
<reference evidence="22" key="1">
    <citation type="submission" date="2009-08" db="EMBL/GenBank/DDBJ databases">
        <title>The complete genome of Chitinophaga pinensis DSM 2588.</title>
        <authorList>
            <consortium name="US DOE Joint Genome Institute (JGI-PGF)"/>
            <person name="Lucas S."/>
            <person name="Copeland A."/>
            <person name="Lapidus A."/>
            <person name="Glavina del Rio T."/>
            <person name="Dalin E."/>
            <person name="Tice H."/>
            <person name="Bruce D."/>
            <person name="Goodwin L."/>
            <person name="Pitluck S."/>
            <person name="Kyrpides N."/>
            <person name="Mavromatis K."/>
            <person name="Ivanova N."/>
            <person name="Mikhailova N."/>
            <person name="Sims D."/>
            <person name="Meinche L."/>
            <person name="Brettin T."/>
            <person name="Detter J.C."/>
            <person name="Han C."/>
            <person name="Larimer F."/>
            <person name="Land M."/>
            <person name="Hauser L."/>
            <person name="Markowitz V."/>
            <person name="Cheng J.-F."/>
            <person name="Hugenholtz P."/>
            <person name="Woyke T."/>
            <person name="Wu D."/>
            <person name="Spring S."/>
            <person name="Klenk H.-P."/>
            <person name="Eisen J.A."/>
        </authorList>
    </citation>
    <scope>NUCLEOTIDE SEQUENCE [LARGE SCALE GENOMIC DNA]</scope>
    <source>
        <strain evidence="22">ATCC 43595 / DSM 2588 / LMG 13176 / NBRC 15968 / NCIMB 11800 / UQM 2034</strain>
    </source>
</reference>
<dbReference type="Gene3D" id="3.30.465.10">
    <property type="match status" value="1"/>
</dbReference>
<dbReference type="InterPro" id="IPR011601">
    <property type="entry name" value="MurB_C"/>
</dbReference>
<comment type="catalytic activity">
    <reaction evidence="18 19">
        <text>UDP-N-acetyl-alpha-D-muramate + NADP(+) = UDP-N-acetyl-3-O-(1-carboxyvinyl)-alpha-D-glucosamine + NADPH + H(+)</text>
        <dbReference type="Rhea" id="RHEA:12248"/>
        <dbReference type="ChEBI" id="CHEBI:15378"/>
        <dbReference type="ChEBI" id="CHEBI:57783"/>
        <dbReference type="ChEBI" id="CHEBI:58349"/>
        <dbReference type="ChEBI" id="CHEBI:68483"/>
        <dbReference type="ChEBI" id="CHEBI:70757"/>
        <dbReference type="EC" id="1.3.1.98"/>
    </reaction>
</comment>